<dbReference type="Proteomes" id="UP000612680">
    <property type="component" value="Chromosome"/>
</dbReference>
<accession>A0ABX7ID37</accession>
<proteinExistence type="predicted"/>
<name>A0ABX7ID37_9BACT</name>
<reference evidence="1 2" key="1">
    <citation type="submission" date="2020-06" db="EMBL/GenBank/DDBJ databases">
        <title>Dyadobacter sandarakinus sp. nov., isolated from the soil of the Arctic Yellow River Station.</title>
        <authorList>
            <person name="Zhang Y."/>
            <person name="Peng F."/>
        </authorList>
    </citation>
    <scope>NUCLEOTIDE SEQUENCE [LARGE SCALE GENOMIC DNA]</scope>
    <source>
        <strain evidence="1 2">Q3-56</strain>
    </source>
</reference>
<sequence>MAGFECTDQMNASGYRVDLLEATGHLELVREDYSRIRSLGIRTVREGIRWSVVEPAPYQYNFDPVLHMMHAGREKGVQQIWDICHFGYPDDLSPFHPRFTSRFVSLCEAFTVFYTQHHPGQPLFVTPVNEVSFISWLGGEVAGTAPYCTKNGWDLKYALMRAYIAGVKAMKQLSPLVKVVTTEPLVNVVSADPANPADVETAAWEHELQFQSVDMLCGRICPELGGSEDLLDIVGFNYYYDNQWVAGGRGILGWNDRVLDPRWSPLSDLLEAGYLRYNKPVLLSETSHPKEDRPIWIEMVAAESAAAISRGVPLLGVCLYPIIDRPDWDHLHIWHHAGIWDTDSSGKYARVLHQESVDALLAGQQVVAEALEGQRLLC</sequence>
<dbReference type="Gene3D" id="3.20.20.80">
    <property type="entry name" value="Glycosidases"/>
    <property type="match status" value="1"/>
</dbReference>
<protein>
    <submittedName>
        <fullName evidence="1">Amine oxidase</fullName>
    </submittedName>
</protein>
<keyword evidence="2" id="KW-1185">Reference proteome</keyword>
<evidence type="ECO:0000313" key="2">
    <source>
        <dbReference type="Proteomes" id="UP000612680"/>
    </source>
</evidence>
<organism evidence="1 2">
    <name type="scientific">Dyadobacter sandarakinus</name>
    <dbReference type="NCBI Taxonomy" id="2747268"/>
    <lineage>
        <taxon>Bacteria</taxon>
        <taxon>Pseudomonadati</taxon>
        <taxon>Bacteroidota</taxon>
        <taxon>Cytophagia</taxon>
        <taxon>Cytophagales</taxon>
        <taxon>Spirosomataceae</taxon>
        <taxon>Dyadobacter</taxon>
    </lineage>
</organism>
<dbReference type="InterPro" id="IPR017853">
    <property type="entry name" value="GH"/>
</dbReference>
<gene>
    <name evidence="1" type="ORF">HWI92_03710</name>
</gene>
<dbReference type="SUPFAM" id="SSF51445">
    <property type="entry name" value="(Trans)glycosidases"/>
    <property type="match status" value="1"/>
</dbReference>
<evidence type="ECO:0000313" key="1">
    <source>
        <dbReference type="EMBL" id="QRR04031.1"/>
    </source>
</evidence>
<dbReference type="EMBL" id="CP056775">
    <property type="protein sequence ID" value="QRR04031.1"/>
    <property type="molecule type" value="Genomic_DNA"/>
</dbReference>